<dbReference type="Pfam" id="PF08457">
    <property type="entry name" value="Sfi1"/>
    <property type="match status" value="1"/>
</dbReference>
<feature type="compositionally biased region" description="Polar residues" evidence="1">
    <location>
        <begin position="22"/>
        <end position="32"/>
    </location>
</feature>
<feature type="region of interest" description="Disordered" evidence="1">
    <location>
        <begin position="997"/>
        <end position="1031"/>
    </location>
</feature>
<proteinExistence type="predicted"/>
<dbReference type="InterPro" id="IPR013665">
    <property type="entry name" value="Sfi1_dom"/>
</dbReference>
<feature type="compositionally biased region" description="Polar residues" evidence="1">
    <location>
        <begin position="217"/>
        <end position="227"/>
    </location>
</feature>
<feature type="compositionally biased region" description="Polar residues" evidence="1">
    <location>
        <begin position="1007"/>
        <end position="1020"/>
    </location>
</feature>
<dbReference type="Proteomes" id="UP001437256">
    <property type="component" value="Unassembled WGS sequence"/>
</dbReference>
<keyword evidence="4" id="KW-1185">Reference proteome</keyword>
<protein>
    <recommendedName>
        <fullName evidence="2">Sfi1 spindle body domain-containing protein</fullName>
    </recommendedName>
</protein>
<evidence type="ECO:0000313" key="3">
    <source>
        <dbReference type="EMBL" id="KAL0071543.1"/>
    </source>
</evidence>
<feature type="region of interest" description="Disordered" evidence="1">
    <location>
        <begin position="128"/>
        <end position="154"/>
    </location>
</feature>
<reference evidence="3 4" key="1">
    <citation type="submission" date="2024-05" db="EMBL/GenBank/DDBJ databases">
        <title>A draft genome resource for the thread blight pathogen Marasmius tenuissimus strain MS-2.</title>
        <authorList>
            <person name="Yulfo-Soto G.E."/>
            <person name="Baruah I.K."/>
            <person name="Amoako-Attah I."/>
            <person name="Bukari Y."/>
            <person name="Meinhardt L.W."/>
            <person name="Bailey B.A."/>
            <person name="Cohen S.P."/>
        </authorList>
    </citation>
    <scope>NUCLEOTIDE SEQUENCE [LARGE SCALE GENOMIC DNA]</scope>
    <source>
        <strain evidence="3 4">MS-2</strain>
    </source>
</reference>
<comment type="caution">
    <text evidence="3">The sequence shown here is derived from an EMBL/GenBank/DDBJ whole genome shotgun (WGS) entry which is preliminary data.</text>
</comment>
<evidence type="ECO:0000259" key="2">
    <source>
        <dbReference type="Pfam" id="PF08457"/>
    </source>
</evidence>
<organism evidence="3 4">
    <name type="scientific">Marasmius tenuissimus</name>
    <dbReference type="NCBI Taxonomy" id="585030"/>
    <lineage>
        <taxon>Eukaryota</taxon>
        <taxon>Fungi</taxon>
        <taxon>Dikarya</taxon>
        <taxon>Basidiomycota</taxon>
        <taxon>Agaricomycotina</taxon>
        <taxon>Agaricomycetes</taxon>
        <taxon>Agaricomycetidae</taxon>
        <taxon>Agaricales</taxon>
        <taxon>Marasmiineae</taxon>
        <taxon>Marasmiaceae</taxon>
        <taxon>Marasmius</taxon>
    </lineage>
</organism>
<evidence type="ECO:0000256" key="1">
    <source>
        <dbReference type="SAM" id="MobiDB-lite"/>
    </source>
</evidence>
<feature type="region of interest" description="Disordered" evidence="1">
    <location>
        <begin position="169"/>
        <end position="270"/>
    </location>
</feature>
<feature type="domain" description="Sfi1 spindle body" evidence="2">
    <location>
        <begin position="456"/>
        <end position="726"/>
    </location>
</feature>
<feature type="region of interest" description="Disordered" evidence="1">
    <location>
        <begin position="1"/>
        <end position="32"/>
    </location>
</feature>
<sequence length="1073" mass="126727">MFGFRPSRASPPAKVSSVPEPHTNSTQSLDLSRSSINAPVPELVGLSNEDVGLLDAIIERAGPNATAFLSVFKAYNDVLKERGMNPKEVFYYGKLLKLGTLKGGSWEEKWKMIKQQNGYEGATRAGIGRTRGLSVNQPALRPPPSSTMAPSSLTDDLFSSISHVQEHSDLAASQTSFDTETEGTAQPLLSSPFNPRSSELSNNTLGLELHDNPLLSAPTSRYQSRPAPQQAFGNRARPWEFDPSILSESSTPPSYQSAPYKSRTPKSTQYETGSSLLTDVSYKPVQTRERRGSVINEDDAWNKVKMLQNEKIADRFREERLLERSWDIWKQMYSWIITMDRQIGEARDNLVLRVHLQRWRQRASAQREWLERVAVVDNTRRLKAAFSTWKQHLQERVQEKQRSAWRQDMRMRLATFKKRRKEVLVKAFWRHWLREYQLRRSEQHYYAQLAIRCYVHWKERLHNLYQLEAHADEAYRGAILSRYWDYWRRSSEMNGPERALARVVQLRMKREAFQVWKKQWDDTRLANRLYHVNLAKRVMKSWKAAKDRTAFLERRADKHIMRQDSILLRAVMRVWKARERGKLLEKVKAFRLIRNGWAIWKTHLKTQYEAQAAAIRFSQRMNNATNKMALQRWREVYATHQNAQTYAMQFYQTQLVQRSVLRWRLELFKRLKLAKKARLAERYLLLRRYWTVMKQRYRERIALARLRELERNKAKAFFEVWYHRARKRRQIREAEQIIADRVRKRVLHNSLHRWTIRVVDIKDRELRVAQEAHHRQKMALLTWAFNHWRNIYTRHNEELRLMQSYQDIKREEMFRRIFYQWLSATRTRRHRRLALQEKEEERRLATLSVAWEKWRERYMEARLQPLEHRLVVSNALRLQYQAFATWQARTKSLPAIKFHAAHLKARYWNLWLSQLPRALQVRKAKEIDRKTVSKNFLDKWIQVHRTKLSLKAVARARYFPVSASKPAARPLVHTRPFTTPAIPAPKTAFPQRAIRHVESSEEDAESENWTGTVSVSSQDGSESDAYTPFHSSNARCQSRSFVKVYAASIGSPMVFERGSQVKVPSGSELGSRD</sequence>
<feature type="compositionally biased region" description="Polar residues" evidence="1">
    <location>
        <begin position="171"/>
        <end position="205"/>
    </location>
</feature>
<accession>A0ABR3AD90</accession>
<dbReference type="EMBL" id="JBBXMP010000003">
    <property type="protein sequence ID" value="KAL0071543.1"/>
    <property type="molecule type" value="Genomic_DNA"/>
</dbReference>
<evidence type="ECO:0000313" key="4">
    <source>
        <dbReference type="Proteomes" id="UP001437256"/>
    </source>
</evidence>
<name>A0ABR3AD90_9AGAR</name>
<gene>
    <name evidence="3" type="ORF">AAF712_001400</name>
</gene>
<feature type="compositionally biased region" description="Polar residues" evidence="1">
    <location>
        <begin position="246"/>
        <end position="270"/>
    </location>
</feature>